<sequence>MSRWCQAIREEAETHSVQQEEEARGLREQLEMRRAETVAARGVAEQALRERDQTRAQLQTHVSDLEATCEEIFHGSLDRLLAELRALEPPWDGMGLRLHARHREQLWKLGLNPLDL</sequence>
<dbReference type="Proteomes" id="UP001314169">
    <property type="component" value="Chromosome 9"/>
</dbReference>
<comment type="subunit">
    <text evidence="3">Component of the nexin-dynein regulatory complex (N-DRC).</text>
</comment>
<keyword evidence="9" id="KW-0966">Cell projection</keyword>
<proteinExistence type="inferred from homology"/>
<evidence type="ECO:0000256" key="5">
    <source>
        <dbReference type="ARBA" id="ARBA00022846"/>
    </source>
</evidence>
<keyword evidence="4" id="KW-0963">Cytoplasm</keyword>
<dbReference type="PANTHER" id="PTHR28656">
    <property type="entry name" value="COILED-COIL DOMAIN-CONTAINING PROTEIN 153"/>
    <property type="match status" value="1"/>
</dbReference>
<keyword evidence="8" id="KW-0206">Cytoskeleton</keyword>
<reference evidence="12" key="1">
    <citation type="submission" date="2023-12" db="EMBL/GenBank/DDBJ databases">
        <authorList>
            <person name="Brown T."/>
        </authorList>
    </citation>
    <scope>NUCLEOTIDE SEQUENCE</scope>
</reference>
<name>A0ABP0AG44_PIPNA</name>
<keyword evidence="5" id="KW-0282">Flagellum</keyword>
<accession>A0ABP0AG44</accession>
<keyword evidence="6" id="KW-0175">Coiled coil</keyword>
<evidence type="ECO:0000256" key="4">
    <source>
        <dbReference type="ARBA" id="ARBA00022490"/>
    </source>
</evidence>
<dbReference type="InterPro" id="IPR033585">
    <property type="entry name" value="DRC12-like"/>
</dbReference>
<evidence type="ECO:0000256" key="9">
    <source>
        <dbReference type="ARBA" id="ARBA00023273"/>
    </source>
</evidence>
<comment type="similarity">
    <text evidence="10">Belongs to the DRC12 family.</text>
</comment>
<evidence type="ECO:0000256" key="8">
    <source>
        <dbReference type="ARBA" id="ARBA00023212"/>
    </source>
</evidence>
<evidence type="ECO:0000256" key="7">
    <source>
        <dbReference type="ARBA" id="ARBA00023069"/>
    </source>
</evidence>
<protein>
    <recommendedName>
        <fullName evidence="11">Dynein regulatory complex protein 12</fullName>
    </recommendedName>
</protein>
<evidence type="ECO:0000256" key="3">
    <source>
        <dbReference type="ARBA" id="ARBA00011248"/>
    </source>
</evidence>
<gene>
    <name evidence="12" type="ORF">MPIPNATIZW_LOCUS16994</name>
</gene>
<keyword evidence="13" id="KW-1185">Reference proteome</keyword>
<evidence type="ECO:0000313" key="13">
    <source>
        <dbReference type="Proteomes" id="UP001314169"/>
    </source>
</evidence>
<dbReference type="EMBL" id="OY882866">
    <property type="protein sequence ID" value="CAK6448688.1"/>
    <property type="molecule type" value="Genomic_DNA"/>
</dbReference>
<evidence type="ECO:0000313" key="12">
    <source>
        <dbReference type="EMBL" id="CAK6448688.1"/>
    </source>
</evidence>
<evidence type="ECO:0000256" key="6">
    <source>
        <dbReference type="ARBA" id="ARBA00023054"/>
    </source>
</evidence>
<organism evidence="12 13">
    <name type="scientific">Pipistrellus nathusii</name>
    <name type="common">Nathusius' pipistrelle</name>
    <dbReference type="NCBI Taxonomy" id="59473"/>
    <lineage>
        <taxon>Eukaryota</taxon>
        <taxon>Metazoa</taxon>
        <taxon>Chordata</taxon>
        <taxon>Craniata</taxon>
        <taxon>Vertebrata</taxon>
        <taxon>Euteleostomi</taxon>
        <taxon>Mammalia</taxon>
        <taxon>Eutheria</taxon>
        <taxon>Laurasiatheria</taxon>
        <taxon>Chiroptera</taxon>
        <taxon>Yangochiroptera</taxon>
        <taxon>Vespertilionidae</taxon>
        <taxon>Pipistrellus</taxon>
    </lineage>
</organism>
<evidence type="ECO:0000256" key="1">
    <source>
        <dbReference type="ARBA" id="ARBA00003029"/>
    </source>
</evidence>
<evidence type="ECO:0000256" key="11">
    <source>
        <dbReference type="ARBA" id="ARBA00044800"/>
    </source>
</evidence>
<dbReference type="PANTHER" id="PTHR28656:SF1">
    <property type="entry name" value="COILED-COIL DOMAIN-CONTAINING PROTEIN 153"/>
    <property type="match status" value="1"/>
</dbReference>
<keyword evidence="7" id="KW-0969">Cilium</keyword>
<evidence type="ECO:0000256" key="2">
    <source>
        <dbReference type="ARBA" id="ARBA00004611"/>
    </source>
</evidence>
<comment type="subcellular location">
    <subcellularLocation>
        <location evidence="2">Cytoplasm</location>
        <location evidence="2">Cytoskeleton</location>
        <location evidence="2">Flagellum axoneme</location>
    </subcellularLocation>
</comment>
<comment type="function">
    <text evidence="1">Component of the nexin-dynein regulatory complex (N-DRC), a key regulator of ciliary/flagellar motility which maintains the alignment and integrity of the distal axoneme and regulates microtubule sliding in motile axonemes.</text>
</comment>
<evidence type="ECO:0000256" key="10">
    <source>
        <dbReference type="ARBA" id="ARBA00044754"/>
    </source>
</evidence>